<feature type="region of interest" description="Disordered" evidence="1">
    <location>
        <begin position="78"/>
        <end position="127"/>
    </location>
</feature>
<keyword evidence="4" id="KW-1185">Reference proteome</keyword>
<feature type="compositionally biased region" description="Basic and acidic residues" evidence="1">
    <location>
        <begin position="117"/>
        <end position="127"/>
    </location>
</feature>
<organism evidence="2 4">
    <name type="scientific">Vigna unguiculata</name>
    <name type="common">Cowpea</name>
    <dbReference type="NCBI Taxonomy" id="3917"/>
    <lineage>
        <taxon>Eukaryota</taxon>
        <taxon>Viridiplantae</taxon>
        <taxon>Streptophyta</taxon>
        <taxon>Embryophyta</taxon>
        <taxon>Tracheophyta</taxon>
        <taxon>Spermatophyta</taxon>
        <taxon>Magnoliopsida</taxon>
        <taxon>eudicotyledons</taxon>
        <taxon>Gunneridae</taxon>
        <taxon>Pentapetalae</taxon>
        <taxon>rosids</taxon>
        <taxon>fabids</taxon>
        <taxon>Fabales</taxon>
        <taxon>Fabaceae</taxon>
        <taxon>Papilionoideae</taxon>
        <taxon>50 kb inversion clade</taxon>
        <taxon>NPAAA clade</taxon>
        <taxon>indigoferoid/millettioid clade</taxon>
        <taxon>Phaseoleae</taxon>
        <taxon>Vigna</taxon>
    </lineage>
</organism>
<feature type="compositionally biased region" description="Basic and acidic residues" evidence="1">
    <location>
        <begin position="83"/>
        <end position="94"/>
    </location>
</feature>
<gene>
    <name evidence="2" type="ORF">DEO72_LG9g1510</name>
    <name evidence="3" type="ORF">DEO72_LG9g1511</name>
</gene>
<reference evidence="2 4" key="1">
    <citation type="submission" date="2019-04" db="EMBL/GenBank/DDBJ databases">
        <title>An improved genome assembly and genetic linkage map for asparagus bean, Vigna unguiculata ssp. sesquipedialis.</title>
        <authorList>
            <person name="Xia Q."/>
            <person name="Zhang R."/>
            <person name="Dong Y."/>
        </authorList>
    </citation>
    <scope>NUCLEOTIDE SEQUENCE [LARGE SCALE GENOMIC DNA]</scope>
    <source>
        <tissue evidence="2">Leaf</tissue>
    </source>
</reference>
<dbReference type="Proteomes" id="UP000501690">
    <property type="component" value="Linkage Group LG9"/>
</dbReference>
<dbReference type="EMBL" id="CP039353">
    <property type="protein sequence ID" value="QCE06498.1"/>
    <property type="molecule type" value="Genomic_DNA"/>
</dbReference>
<name>A0A4D6N397_VIGUN</name>
<evidence type="ECO:0000313" key="2">
    <source>
        <dbReference type="EMBL" id="QCE06497.1"/>
    </source>
</evidence>
<evidence type="ECO:0000256" key="1">
    <source>
        <dbReference type="SAM" id="MobiDB-lite"/>
    </source>
</evidence>
<dbReference type="AlphaFoldDB" id="A0A4D6N397"/>
<feature type="region of interest" description="Disordered" evidence="1">
    <location>
        <begin position="1"/>
        <end position="28"/>
    </location>
</feature>
<evidence type="ECO:0000313" key="4">
    <source>
        <dbReference type="Proteomes" id="UP000501690"/>
    </source>
</evidence>
<sequence length="127" mass="13763">MGEDLNYKSQDFAESGPKTNTTLKQGLNSCSTEGYHHLDSALLTPTIGDHCKGEHTRTSKHKQNATLELLVACTCNGSQTTESGHKELSPDRSQGKSPSRLGLDQVQRLGPPATPHDIIHSALSERE</sequence>
<protein>
    <submittedName>
        <fullName evidence="2">Uncharacterized protein</fullName>
    </submittedName>
</protein>
<proteinExistence type="predicted"/>
<feature type="compositionally biased region" description="Polar residues" evidence="1">
    <location>
        <begin position="17"/>
        <end position="28"/>
    </location>
</feature>
<evidence type="ECO:0000313" key="3">
    <source>
        <dbReference type="EMBL" id="QCE06498.1"/>
    </source>
</evidence>
<accession>A0A4D6N397</accession>
<dbReference type="EMBL" id="CP039353">
    <property type="protein sequence ID" value="QCE06497.1"/>
    <property type="molecule type" value="Genomic_DNA"/>
</dbReference>